<evidence type="ECO:0000313" key="2">
    <source>
        <dbReference type="EMBL" id="GFT40599.1"/>
    </source>
</evidence>
<dbReference type="AlphaFoldDB" id="A0A8X6NXP2"/>
<gene>
    <name evidence="2" type="ORF">NPIL_425931</name>
</gene>
<reference evidence="2" key="1">
    <citation type="submission" date="2020-08" db="EMBL/GenBank/DDBJ databases">
        <title>Multicomponent nature underlies the extraordinary mechanical properties of spider dragline silk.</title>
        <authorList>
            <person name="Kono N."/>
            <person name="Nakamura H."/>
            <person name="Mori M."/>
            <person name="Yoshida Y."/>
            <person name="Ohtoshi R."/>
            <person name="Malay A.D."/>
            <person name="Moran D.A.P."/>
            <person name="Tomita M."/>
            <person name="Numata K."/>
            <person name="Arakawa K."/>
        </authorList>
    </citation>
    <scope>NUCLEOTIDE SEQUENCE</scope>
</reference>
<keyword evidence="1" id="KW-1133">Transmembrane helix</keyword>
<evidence type="ECO:0000313" key="3">
    <source>
        <dbReference type="Proteomes" id="UP000887013"/>
    </source>
</evidence>
<comment type="caution">
    <text evidence="2">The sequence shown here is derived from an EMBL/GenBank/DDBJ whole genome shotgun (WGS) entry which is preliminary data.</text>
</comment>
<feature type="transmembrane region" description="Helical" evidence="1">
    <location>
        <begin position="6"/>
        <end position="26"/>
    </location>
</feature>
<keyword evidence="1" id="KW-0812">Transmembrane</keyword>
<accession>A0A8X6NXP2</accession>
<evidence type="ECO:0000256" key="1">
    <source>
        <dbReference type="SAM" id="Phobius"/>
    </source>
</evidence>
<dbReference type="EMBL" id="BMAW01014813">
    <property type="protein sequence ID" value="GFT40599.1"/>
    <property type="molecule type" value="Genomic_DNA"/>
</dbReference>
<sequence>MTEDSLSTVMLNALVITLLCYWMRWIQGSRTSYHTRSQLPSSNISKGHKCYPCSSFRWGDRITHHVSFVRGQECNDIITTTIVVSIPDATSEISVPKDVRCMPMMSSRIESHRHLTRISIV</sequence>
<name>A0A8X6NXP2_NEPPI</name>
<protein>
    <submittedName>
        <fullName evidence="2">Uncharacterized protein</fullName>
    </submittedName>
</protein>
<dbReference type="Proteomes" id="UP000887013">
    <property type="component" value="Unassembled WGS sequence"/>
</dbReference>
<organism evidence="2 3">
    <name type="scientific">Nephila pilipes</name>
    <name type="common">Giant wood spider</name>
    <name type="synonym">Nephila maculata</name>
    <dbReference type="NCBI Taxonomy" id="299642"/>
    <lineage>
        <taxon>Eukaryota</taxon>
        <taxon>Metazoa</taxon>
        <taxon>Ecdysozoa</taxon>
        <taxon>Arthropoda</taxon>
        <taxon>Chelicerata</taxon>
        <taxon>Arachnida</taxon>
        <taxon>Araneae</taxon>
        <taxon>Araneomorphae</taxon>
        <taxon>Entelegynae</taxon>
        <taxon>Araneoidea</taxon>
        <taxon>Nephilidae</taxon>
        <taxon>Nephila</taxon>
    </lineage>
</organism>
<proteinExistence type="predicted"/>
<keyword evidence="1" id="KW-0472">Membrane</keyword>
<keyword evidence="3" id="KW-1185">Reference proteome</keyword>